<name>A0AA38XNI3_9EURO</name>
<keyword evidence="3" id="KW-0560">Oxidoreductase</keyword>
<evidence type="ECO:0000256" key="3">
    <source>
        <dbReference type="ARBA" id="ARBA00023002"/>
    </source>
</evidence>
<comment type="similarity">
    <text evidence="1">Belongs to the short-chain dehydrogenases/reductases (SDR) family.</text>
</comment>
<dbReference type="CDD" id="cd05233">
    <property type="entry name" value="SDR_c"/>
    <property type="match status" value="1"/>
</dbReference>
<dbReference type="InterPro" id="IPR002347">
    <property type="entry name" value="SDR_fam"/>
</dbReference>
<dbReference type="PROSITE" id="PS00061">
    <property type="entry name" value="ADH_SHORT"/>
    <property type="match status" value="1"/>
</dbReference>
<accession>A0AA38XNI3</accession>
<dbReference type="FunFam" id="3.40.50.720:FF:000084">
    <property type="entry name" value="Short-chain dehydrogenase reductase"/>
    <property type="match status" value="1"/>
</dbReference>
<gene>
    <name evidence="4" type="ORF">H2200_000477</name>
</gene>
<dbReference type="AlphaFoldDB" id="A0AA38XNI3"/>
<dbReference type="Pfam" id="PF13561">
    <property type="entry name" value="adh_short_C2"/>
    <property type="match status" value="1"/>
</dbReference>
<evidence type="ECO:0000313" key="5">
    <source>
        <dbReference type="Proteomes" id="UP001172673"/>
    </source>
</evidence>
<dbReference type="Gene3D" id="3.40.50.720">
    <property type="entry name" value="NAD(P)-binding Rossmann-like Domain"/>
    <property type="match status" value="1"/>
</dbReference>
<evidence type="ECO:0000313" key="4">
    <source>
        <dbReference type="EMBL" id="KAJ9616758.1"/>
    </source>
</evidence>
<dbReference type="PRINTS" id="PR00081">
    <property type="entry name" value="GDHRDH"/>
</dbReference>
<dbReference type="PANTHER" id="PTHR24321:SF8">
    <property type="entry name" value="ESTRADIOL 17-BETA-DEHYDROGENASE 8-RELATED"/>
    <property type="match status" value="1"/>
</dbReference>
<dbReference type="GO" id="GO:0016491">
    <property type="term" value="F:oxidoreductase activity"/>
    <property type="evidence" value="ECO:0007669"/>
    <property type="project" value="UniProtKB-KW"/>
</dbReference>
<dbReference type="Proteomes" id="UP001172673">
    <property type="component" value="Unassembled WGS sequence"/>
</dbReference>
<dbReference type="InterPro" id="IPR036291">
    <property type="entry name" value="NAD(P)-bd_dom_sf"/>
</dbReference>
<comment type="caution">
    <text evidence="4">The sequence shown here is derived from an EMBL/GenBank/DDBJ whole genome shotgun (WGS) entry which is preliminary data.</text>
</comment>
<evidence type="ECO:0000256" key="2">
    <source>
        <dbReference type="ARBA" id="ARBA00022857"/>
    </source>
</evidence>
<sequence length="266" mass="28515">MPAHRFEGKTIFVTGGTSGLGRASCAQFIEEGGEVFIMDLEERSVLQHLGDKLKAHFYQGDVGKPEDCEAAINACVEKLGKLDILFHCAAQLSPMSTVPNHDLALFQQIINTNLCSLFYLARIAIPQMQKQGKGVIVVTGSTSAMAGEHGLPSYSASKAGMINLMRSMAIDHAQDNIRINAICPGYMRTAMTAGLGELAKVVEDSIPQGRGADPEEVARSVLFLASEDASFMTGHAMVVDGGWCAHSGAPDFLKLVPQQFRPDSTT</sequence>
<dbReference type="EMBL" id="JAPDRK010000001">
    <property type="protein sequence ID" value="KAJ9616758.1"/>
    <property type="molecule type" value="Genomic_DNA"/>
</dbReference>
<dbReference type="PANTHER" id="PTHR24321">
    <property type="entry name" value="DEHYDROGENASES, SHORT CHAIN"/>
    <property type="match status" value="1"/>
</dbReference>
<dbReference type="SUPFAM" id="SSF51735">
    <property type="entry name" value="NAD(P)-binding Rossmann-fold domains"/>
    <property type="match status" value="1"/>
</dbReference>
<organism evidence="4 5">
    <name type="scientific">Cladophialophora chaetospira</name>
    <dbReference type="NCBI Taxonomy" id="386627"/>
    <lineage>
        <taxon>Eukaryota</taxon>
        <taxon>Fungi</taxon>
        <taxon>Dikarya</taxon>
        <taxon>Ascomycota</taxon>
        <taxon>Pezizomycotina</taxon>
        <taxon>Eurotiomycetes</taxon>
        <taxon>Chaetothyriomycetidae</taxon>
        <taxon>Chaetothyriales</taxon>
        <taxon>Herpotrichiellaceae</taxon>
        <taxon>Cladophialophora</taxon>
    </lineage>
</organism>
<proteinExistence type="inferred from homology"/>
<dbReference type="InterPro" id="IPR020904">
    <property type="entry name" value="Sc_DH/Rdtase_CS"/>
</dbReference>
<protein>
    <submittedName>
        <fullName evidence="4">Uncharacterized protein</fullName>
    </submittedName>
</protein>
<keyword evidence="2" id="KW-0521">NADP</keyword>
<reference evidence="4" key="1">
    <citation type="submission" date="2022-10" db="EMBL/GenBank/DDBJ databases">
        <title>Culturing micro-colonial fungi from biological soil crusts in the Mojave desert and describing Neophaeococcomyces mojavensis, and introducing the new genera and species Taxawa tesnikishii.</title>
        <authorList>
            <person name="Kurbessoian T."/>
            <person name="Stajich J.E."/>
        </authorList>
    </citation>
    <scope>NUCLEOTIDE SEQUENCE</scope>
    <source>
        <strain evidence="4">TK_41</strain>
    </source>
</reference>
<keyword evidence="5" id="KW-1185">Reference proteome</keyword>
<evidence type="ECO:0000256" key="1">
    <source>
        <dbReference type="ARBA" id="ARBA00006484"/>
    </source>
</evidence>